<dbReference type="InterPro" id="IPR052854">
    <property type="entry name" value="Serpentine_rcpt_epsilon"/>
</dbReference>
<dbReference type="Proteomes" id="UP000614601">
    <property type="component" value="Unassembled WGS sequence"/>
</dbReference>
<evidence type="ECO:0000313" key="7">
    <source>
        <dbReference type="Proteomes" id="UP000614601"/>
    </source>
</evidence>
<evidence type="ECO:0000256" key="2">
    <source>
        <dbReference type="ARBA" id="ARBA00022692"/>
    </source>
</evidence>
<comment type="similarity">
    <text evidence="1">Belongs to the nematode receptor-like protein sre family.</text>
</comment>
<organism evidence="6 7">
    <name type="scientific">Bursaphelenchus okinawaensis</name>
    <dbReference type="NCBI Taxonomy" id="465554"/>
    <lineage>
        <taxon>Eukaryota</taxon>
        <taxon>Metazoa</taxon>
        <taxon>Ecdysozoa</taxon>
        <taxon>Nematoda</taxon>
        <taxon>Chromadorea</taxon>
        <taxon>Rhabditida</taxon>
        <taxon>Tylenchina</taxon>
        <taxon>Tylenchomorpha</taxon>
        <taxon>Aphelenchoidea</taxon>
        <taxon>Aphelenchoididae</taxon>
        <taxon>Bursaphelenchus</taxon>
    </lineage>
</organism>
<dbReference type="EMBL" id="CAJFDH010000005">
    <property type="protein sequence ID" value="CAD5223962.1"/>
    <property type="molecule type" value="Genomic_DNA"/>
</dbReference>
<evidence type="ECO:0000256" key="1">
    <source>
        <dbReference type="ARBA" id="ARBA00006803"/>
    </source>
</evidence>
<dbReference type="SUPFAM" id="SSF90123">
    <property type="entry name" value="ABC transporter transmembrane region"/>
    <property type="match status" value="1"/>
</dbReference>
<dbReference type="EMBL" id="CAJFCW020000005">
    <property type="protein sequence ID" value="CAG9119231.1"/>
    <property type="molecule type" value="Genomic_DNA"/>
</dbReference>
<dbReference type="GO" id="GO:0005524">
    <property type="term" value="F:ATP binding"/>
    <property type="evidence" value="ECO:0007669"/>
    <property type="project" value="InterPro"/>
</dbReference>
<protein>
    <submittedName>
        <fullName evidence="6">Uncharacterized protein</fullName>
    </submittedName>
</protein>
<evidence type="ECO:0000313" key="6">
    <source>
        <dbReference type="EMBL" id="CAD5223962.1"/>
    </source>
</evidence>
<dbReference type="GO" id="GO:0007606">
    <property type="term" value="P:sensory perception of chemical stimulus"/>
    <property type="evidence" value="ECO:0007669"/>
    <property type="project" value="InterPro"/>
</dbReference>
<keyword evidence="4 5" id="KW-0472">Membrane</keyword>
<dbReference type="Proteomes" id="UP000783686">
    <property type="component" value="Unassembled WGS sequence"/>
</dbReference>
<sequence length="333" mass="38088">MMLTWKAGLSEAIQFIFNVGAVFFNLIFLNMLRREYFHLNMRIILALNSFSLIVAQFSALLSDNIIDHLPYDMRELKSVIDVLRDAALNVNTFMVIPLVGERIVASFSSRKYEQVGRSWYMAYALSFVLVSWILNLLAAFYTEDILTNFDLSGPVAKLRSEAEGNKYWLVVYYAAGGAINIISFLIFVALYKYNQYYYNTGVDITHHSLSLRYQLAENVRTGKQLMPVALLTSVTQTFYGFVLTGAVWSAFTSHFMEAMLLIIPPTCAVTATLTPLVYIWFHNTMRRSILNALQIEHSHATHWQVEGLNGKNLLVEKNETPTVHFQMLTKSWL</sequence>
<evidence type="ECO:0000256" key="4">
    <source>
        <dbReference type="ARBA" id="ARBA00023136"/>
    </source>
</evidence>
<reference evidence="6" key="1">
    <citation type="submission" date="2020-09" db="EMBL/GenBank/DDBJ databases">
        <authorList>
            <person name="Kikuchi T."/>
        </authorList>
    </citation>
    <scope>NUCLEOTIDE SEQUENCE</scope>
    <source>
        <strain evidence="6">SH1</strain>
    </source>
</reference>
<gene>
    <name evidence="6" type="ORF">BOKJ2_LOCUS10732</name>
</gene>
<feature type="transmembrane region" description="Helical" evidence="5">
    <location>
        <begin position="258"/>
        <end position="281"/>
    </location>
</feature>
<keyword evidence="2 5" id="KW-0812">Transmembrane</keyword>
<dbReference type="OrthoDB" id="5802971at2759"/>
<dbReference type="PANTHER" id="PTHR47518:SF7">
    <property type="entry name" value="G_PROTEIN_RECEP_F1_2 DOMAIN-CONTAINING PROTEIN"/>
    <property type="match status" value="1"/>
</dbReference>
<dbReference type="GO" id="GO:0016020">
    <property type="term" value="C:membrane"/>
    <property type="evidence" value="ECO:0007669"/>
    <property type="project" value="InterPro"/>
</dbReference>
<feature type="transmembrane region" description="Helical" evidence="5">
    <location>
        <begin position="167"/>
        <end position="191"/>
    </location>
</feature>
<name>A0A811L6P7_9BILA</name>
<evidence type="ECO:0000256" key="3">
    <source>
        <dbReference type="ARBA" id="ARBA00022989"/>
    </source>
</evidence>
<feature type="transmembrane region" description="Helical" evidence="5">
    <location>
        <begin position="119"/>
        <end position="141"/>
    </location>
</feature>
<dbReference type="InterPro" id="IPR004151">
    <property type="entry name" value="7TM_GPCR_serpentine_rcpt_Sre"/>
</dbReference>
<keyword evidence="7" id="KW-1185">Reference proteome</keyword>
<proteinExistence type="inferred from homology"/>
<accession>A0A811L6P7</accession>
<feature type="transmembrane region" description="Helical" evidence="5">
    <location>
        <begin position="86"/>
        <end position="107"/>
    </location>
</feature>
<dbReference type="InterPro" id="IPR036640">
    <property type="entry name" value="ABC1_TM_sf"/>
</dbReference>
<dbReference type="Pfam" id="PF03125">
    <property type="entry name" value="Sre"/>
    <property type="match status" value="1"/>
</dbReference>
<dbReference type="PANTHER" id="PTHR47518">
    <property type="entry name" value="SERPENTINE RECEPTOR CLASS EPSILON-13-RELATED"/>
    <property type="match status" value="1"/>
</dbReference>
<feature type="transmembrane region" description="Helical" evidence="5">
    <location>
        <begin position="44"/>
        <end position="66"/>
    </location>
</feature>
<feature type="transmembrane region" description="Helical" evidence="5">
    <location>
        <begin position="228"/>
        <end position="252"/>
    </location>
</feature>
<dbReference type="AlphaFoldDB" id="A0A811L6P7"/>
<comment type="caution">
    <text evidence="6">The sequence shown here is derived from an EMBL/GenBank/DDBJ whole genome shotgun (WGS) entry which is preliminary data.</text>
</comment>
<feature type="transmembrane region" description="Helical" evidence="5">
    <location>
        <begin position="12"/>
        <end position="32"/>
    </location>
</feature>
<keyword evidence="3 5" id="KW-1133">Transmembrane helix</keyword>
<evidence type="ECO:0000256" key="5">
    <source>
        <dbReference type="SAM" id="Phobius"/>
    </source>
</evidence>